<protein>
    <submittedName>
        <fullName evidence="2">Uncharacterized protein</fullName>
    </submittedName>
</protein>
<gene>
    <name evidence="2" type="ORF">K437DRAFT_173242</name>
</gene>
<accession>A0A066WPN0</accession>
<feature type="compositionally biased region" description="Low complexity" evidence="1">
    <location>
        <begin position="15"/>
        <end position="31"/>
    </location>
</feature>
<reference evidence="2 3" key="1">
    <citation type="submission" date="2014-05" db="EMBL/GenBank/DDBJ databases">
        <title>Draft genome sequence of a rare smut relative, Tilletiaria anomala UBC 951.</title>
        <authorList>
            <consortium name="DOE Joint Genome Institute"/>
            <person name="Toome M."/>
            <person name="Kuo A."/>
            <person name="Henrissat B."/>
            <person name="Lipzen A."/>
            <person name="Tritt A."/>
            <person name="Yoshinaga Y."/>
            <person name="Zane M."/>
            <person name="Barry K."/>
            <person name="Grigoriev I.V."/>
            <person name="Spatafora J.W."/>
            <person name="Aimea M.C."/>
        </authorList>
    </citation>
    <scope>NUCLEOTIDE SEQUENCE [LARGE SCALE GENOMIC DNA]</scope>
    <source>
        <strain evidence="2 3">UBC 951</strain>
    </source>
</reference>
<keyword evidence="3" id="KW-1185">Reference proteome</keyword>
<name>A0A066WPN0_TILAU</name>
<dbReference type="AlphaFoldDB" id="A0A066WPN0"/>
<dbReference type="EMBL" id="JMSN01000008">
    <property type="protein sequence ID" value="KDN52580.1"/>
    <property type="molecule type" value="Genomic_DNA"/>
</dbReference>
<sequence>MPSANTLAGCAVSRTLTSSSPTSSTRMCSTSLSHSVSSPRHLRCDDVISVLDRARLQRSDAVHPRQEQRLAGKPHCVWNKGSIGHWATANTVQLRLLQVPGHPVALGLGQGLNHHGQLRSERRC</sequence>
<dbReference type="HOGENOM" id="CLU_2005492_0_0_1"/>
<evidence type="ECO:0000256" key="1">
    <source>
        <dbReference type="SAM" id="MobiDB-lite"/>
    </source>
</evidence>
<organism evidence="2 3">
    <name type="scientific">Tilletiaria anomala (strain ATCC 24038 / CBS 436.72 / UBC 951)</name>
    <dbReference type="NCBI Taxonomy" id="1037660"/>
    <lineage>
        <taxon>Eukaryota</taxon>
        <taxon>Fungi</taxon>
        <taxon>Dikarya</taxon>
        <taxon>Basidiomycota</taxon>
        <taxon>Ustilaginomycotina</taxon>
        <taxon>Exobasidiomycetes</taxon>
        <taxon>Georgefischeriales</taxon>
        <taxon>Tilletiariaceae</taxon>
        <taxon>Tilletiaria</taxon>
    </lineage>
</organism>
<feature type="region of interest" description="Disordered" evidence="1">
    <location>
        <begin position="15"/>
        <end position="39"/>
    </location>
</feature>
<comment type="caution">
    <text evidence="2">The sequence shown here is derived from an EMBL/GenBank/DDBJ whole genome shotgun (WGS) entry which is preliminary data.</text>
</comment>
<dbReference type="InParanoid" id="A0A066WPN0"/>
<evidence type="ECO:0000313" key="2">
    <source>
        <dbReference type="EMBL" id="KDN52580.1"/>
    </source>
</evidence>
<proteinExistence type="predicted"/>
<dbReference type="Proteomes" id="UP000027361">
    <property type="component" value="Unassembled WGS sequence"/>
</dbReference>
<evidence type="ECO:0000313" key="3">
    <source>
        <dbReference type="Proteomes" id="UP000027361"/>
    </source>
</evidence>
<dbReference type="RefSeq" id="XP_013245419.1">
    <property type="nucleotide sequence ID" value="XM_013389965.1"/>
</dbReference>
<dbReference type="GeneID" id="25261857"/>